<evidence type="ECO:0000313" key="6">
    <source>
        <dbReference type="Proteomes" id="UP000006038"/>
    </source>
</evidence>
<proteinExistence type="predicted"/>
<sequence>MRIILGSRVEAWYGKNPPMGGWRLGEVVWGNGHQYNIRWDGTDVVSGRIRSVSVRPPPPCLEIPADLEAGDLVEVFDECVWKLAEFVRSRRPGDAAGEFTVKIFAKPNAVTVPRSKVRVRQVLTPGDIWVATYRDEQIPGAREPTARPLAAKRNAGNSVSAAGNRGPGQFVPPPAASQWAKIKRSRNTVNCDASSEVRRVETNSKRIRAMEEEEEELFLGYNNMEVEVINVNEPLAAFANKQPEMDGDVGGDAAGCRGGDRKNDDAKSVSSGGSSSSSDSDSDSDGSSDSDSGDRAAAARSPPAADAQEANQPPPQPQGPEHIKEERADDGTESRASAMHRRQGFERPSPAAADQIHRLELDAYASVMRVFHATGALTWEKEELLTHLRLLLHISGDDHLQLIRALSGSS</sequence>
<feature type="region of interest" description="Disordered" evidence="3">
    <location>
        <begin position="148"/>
        <end position="202"/>
    </location>
</feature>
<dbReference type="PANTHER" id="PTHR33432:SF35">
    <property type="entry name" value="OS01G0611200 PROTEIN"/>
    <property type="match status" value="1"/>
</dbReference>
<feature type="compositionally biased region" description="Low complexity" evidence="3">
    <location>
        <begin position="268"/>
        <end position="279"/>
    </location>
</feature>
<dbReference type="Gramene" id="OB01G31910.1">
    <property type="protein sequence ID" value="OB01G31910.1"/>
    <property type="gene ID" value="OB01G31910"/>
</dbReference>
<feature type="compositionally biased region" description="Basic and acidic residues" evidence="3">
    <location>
        <begin position="321"/>
        <end position="333"/>
    </location>
</feature>
<dbReference type="SMART" id="SM01191">
    <property type="entry name" value="ENT"/>
    <property type="match status" value="1"/>
</dbReference>
<dbReference type="Pfam" id="PF03735">
    <property type="entry name" value="ENT"/>
    <property type="match status" value="1"/>
</dbReference>
<dbReference type="GO" id="GO:0050832">
    <property type="term" value="P:defense response to fungus"/>
    <property type="evidence" value="ECO:0007669"/>
    <property type="project" value="InterPro"/>
</dbReference>
<feature type="domain" description="ENT" evidence="4">
    <location>
        <begin position="352"/>
        <end position="410"/>
    </location>
</feature>
<dbReference type="PROSITE" id="PS51138">
    <property type="entry name" value="ENT"/>
    <property type="match status" value="1"/>
</dbReference>
<dbReference type="SUPFAM" id="SSF158639">
    <property type="entry name" value="ENT-like"/>
    <property type="match status" value="1"/>
</dbReference>
<protein>
    <recommendedName>
        <fullName evidence="4">ENT domain-containing protein</fullName>
    </recommendedName>
</protein>
<dbReference type="EnsemblPlants" id="OB01G31910.1">
    <property type="protein sequence ID" value="OB01G31910.1"/>
    <property type="gene ID" value="OB01G31910"/>
</dbReference>
<reference evidence="5" key="2">
    <citation type="submission" date="2013-04" db="UniProtKB">
        <authorList>
            <consortium name="EnsemblPlants"/>
        </authorList>
    </citation>
    <scope>IDENTIFICATION</scope>
</reference>
<evidence type="ECO:0000313" key="5">
    <source>
        <dbReference type="EnsemblPlants" id="OB01G31910.1"/>
    </source>
</evidence>
<dbReference type="PANTHER" id="PTHR33432">
    <property type="entry name" value="PROTEIN EMSY-LIKE 4"/>
    <property type="match status" value="1"/>
</dbReference>
<dbReference type="eggNOG" id="KOG4675">
    <property type="taxonomic scope" value="Eukaryota"/>
</dbReference>
<evidence type="ECO:0000259" key="4">
    <source>
        <dbReference type="PROSITE" id="PS51138"/>
    </source>
</evidence>
<dbReference type="InterPro" id="IPR036142">
    <property type="entry name" value="ENT_dom-like_sf"/>
</dbReference>
<organism evidence="5">
    <name type="scientific">Oryza brachyantha</name>
    <name type="common">malo sina</name>
    <dbReference type="NCBI Taxonomy" id="4533"/>
    <lineage>
        <taxon>Eukaryota</taxon>
        <taxon>Viridiplantae</taxon>
        <taxon>Streptophyta</taxon>
        <taxon>Embryophyta</taxon>
        <taxon>Tracheophyta</taxon>
        <taxon>Spermatophyta</taxon>
        <taxon>Magnoliopsida</taxon>
        <taxon>Liliopsida</taxon>
        <taxon>Poales</taxon>
        <taxon>Poaceae</taxon>
        <taxon>BOP clade</taxon>
        <taxon>Oryzoideae</taxon>
        <taxon>Oryzeae</taxon>
        <taxon>Oryzinae</taxon>
        <taxon>Oryza</taxon>
    </lineage>
</organism>
<evidence type="ECO:0000256" key="3">
    <source>
        <dbReference type="SAM" id="MobiDB-lite"/>
    </source>
</evidence>
<keyword evidence="6" id="KW-1185">Reference proteome</keyword>
<reference evidence="5" key="1">
    <citation type="journal article" date="2013" name="Nat. Commun.">
        <title>Whole-genome sequencing of Oryza brachyantha reveals mechanisms underlying Oryza genome evolution.</title>
        <authorList>
            <person name="Chen J."/>
            <person name="Huang Q."/>
            <person name="Gao D."/>
            <person name="Wang J."/>
            <person name="Lang Y."/>
            <person name="Liu T."/>
            <person name="Li B."/>
            <person name="Bai Z."/>
            <person name="Luis Goicoechea J."/>
            <person name="Liang C."/>
            <person name="Chen C."/>
            <person name="Zhang W."/>
            <person name="Sun S."/>
            <person name="Liao Y."/>
            <person name="Zhang X."/>
            <person name="Yang L."/>
            <person name="Song C."/>
            <person name="Wang M."/>
            <person name="Shi J."/>
            <person name="Liu G."/>
            <person name="Liu J."/>
            <person name="Zhou H."/>
            <person name="Zhou W."/>
            <person name="Yu Q."/>
            <person name="An N."/>
            <person name="Chen Y."/>
            <person name="Cai Q."/>
            <person name="Wang B."/>
            <person name="Liu B."/>
            <person name="Min J."/>
            <person name="Huang Y."/>
            <person name="Wu H."/>
            <person name="Li Z."/>
            <person name="Zhang Y."/>
            <person name="Yin Y."/>
            <person name="Song W."/>
            <person name="Jiang J."/>
            <person name="Jackson S.A."/>
            <person name="Wing R.A."/>
            <person name="Wang J."/>
            <person name="Chen M."/>
        </authorList>
    </citation>
    <scope>NUCLEOTIDE SEQUENCE [LARGE SCALE GENOMIC DNA]</scope>
    <source>
        <strain evidence="5">cv. IRGC 101232</strain>
    </source>
</reference>
<feature type="compositionally biased region" description="Gly residues" evidence="3">
    <location>
        <begin position="248"/>
        <end position="257"/>
    </location>
</feature>
<dbReference type="OMA" id="NGHQYNI"/>
<dbReference type="STRING" id="4533.J3L1T5"/>
<feature type="region of interest" description="Disordered" evidence="3">
    <location>
        <begin position="242"/>
        <end position="353"/>
    </location>
</feature>
<comment type="subcellular location">
    <subcellularLocation>
        <location evidence="1">Nucleus</location>
    </subcellularLocation>
</comment>
<feature type="compositionally biased region" description="Basic and acidic residues" evidence="3">
    <location>
        <begin position="258"/>
        <end position="267"/>
    </location>
</feature>
<dbReference type="AlphaFoldDB" id="J3L1T5"/>
<feature type="compositionally biased region" description="Low complexity" evidence="3">
    <location>
        <begin position="289"/>
        <end position="311"/>
    </location>
</feature>
<evidence type="ECO:0000256" key="1">
    <source>
        <dbReference type="ARBA" id="ARBA00004123"/>
    </source>
</evidence>
<keyword evidence="2" id="KW-0539">Nucleus</keyword>
<dbReference type="Gene3D" id="1.10.1240.40">
    <property type="entry name" value="ENT domain"/>
    <property type="match status" value="1"/>
</dbReference>
<dbReference type="InterPro" id="IPR005491">
    <property type="entry name" value="ENT_dom"/>
</dbReference>
<name>J3L1T5_ORYBR</name>
<dbReference type="Proteomes" id="UP000006038">
    <property type="component" value="Chromosome 1"/>
</dbReference>
<dbReference type="HOGENOM" id="CLU_046482_0_0_1"/>
<dbReference type="InterPro" id="IPR033485">
    <property type="entry name" value="EMSY-LIKE_plant"/>
</dbReference>
<evidence type="ECO:0000256" key="2">
    <source>
        <dbReference type="ARBA" id="ARBA00023242"/>
    </source>
</evidence>
<dbReference type="GO" id="GO:0005634">
    <property type="term" value="C:nucleus"/>
    <property type="evidence" value="ECO:0007669"/>
    <property type="project" value="UniProtKB-SubCell"/>
</dbReference>
<accession>J3L1T5</accession>